<dbReference type="Pfam" id="PF12860">
    <property type="entry name" value="PAS_7"/>
    <property type="match status" value="3"/>
</dbReference>
<dbReference type="InterPro" id="IPR052155">
    <property type="entry name" value="Biofilm_reg_signaling"/>
</dbReference>
<dbReference type="Proteomes" id="UP000288587">
    <property type="component" value="Unassembled WGS sequence"/>
</dbReference>
<organism evidence="4 5">
    <name type="scientific">Inhella crocodyli</name>
    <dbReference type="NCBI Taxonomy" id="2499851"/>
    <lineage>
        <taxon>Bacteria</taxon>
        <taxon>Pseudomonadati</taxon>
        <taxon>Pseudomonadota</taxon>
        <taxon>Betaproteobacteria</taxon>
        <taxon>Burkholderiales</taxon>
        <taxon>Sphaerotilaceae</taxon>
        <taxon>Inhella</taxon>
    </lineage>
</organism>
<dbReference type="GO" id="GO:0003824">
    <property type="term" value="F:catalytic activity"/>
    <property type="evidence" value="ECO:0007669"/>
    <property type="project" value="UniProtKB-ARBA"/>
</dbReference>
<evidence type="ECO:0000259" key="3">
    <source>
        <dbReference type="PROSITE" id="PS50887"/>
    </source>
</evidence>
<evidence type="ECO:0000259" key="2">
    <source>
        <dbReference type="PROSITE" id="PS50113"/>
    </source>
</evidence>
<dbReference type="EMBL" id="SACM01000003">
    <property type="protein sequence ID" value="RVT84740.1"/>
    <property type="molecule type" value="Genomic_DNA"/>
</dbReference>
<feature type="domain" description="PAS" evidence="1">
    <location>
        <begin position="451"/>
        <end position="521"/>
    </location>
</feature>
<proteinExistence type="predicted"/>
<dbReference type="Gene3D" id="3.30.450.20">
    <property type="entry name" value="PAS domain"/>
    <property type="match status" value="2"/>
</dbReference>
<dbReference type="InterPro" id="IPR043128">
    <property type="entry name" value="Rev_trsase/Diguanyl_cyclase"/>
</dbReference>
<dbReference type="NCBIfam" id="TIGR00229">
    <property type="entry name" value="sensory_box"/>
    <property type="match status" value="1"/>
</dbReference>
<dbReference type="PANTHER" id="PTHR44757:SF2">
    <property type="entry name" value="BIOFILM ARCHITECTURE MAINTENANCE PROTEIN MBAA"/>
    <property type="match status" value="1"/>
</dbReference>
<gene>
    <name evidence="4" type="ORF">EOD73_11460</name>
</gene>
<dbReference type="Pfam" id="PF00990">
    <property type="entry name" value="GGDEF"/>
    <property type="match status" value="1"/>
</dbReference>
<accession>A0A437LH62</accession>
<name>A0A437LH62_9BURK</name>
<dbReference type="CDD" id="cd01949">
    <property type="entry name" value="GGDEF"/>
    <property type="match status" value="1"/>
</dbReference>
<dbReference type="FunFam" id="3.30.70.270:FF:000001">
    <property type="entry name" value="Diguanylate cyclase domain protein"/>
    <property type="match status" value="1"/>
</dbReference>
<dbReference type="InterPro" id="IPR029787">
    <property type="entry name" value="Nucleotide_cyclase"/>
</dbReference>
<dbReference type="PANTHER" id="PTHR44757">
    <property type="entry name" value="DIGUANYLATE CYCLASE DGCP"/>
    <property type="match status" value="1"/>
</dbReference>
<dbReference type="OrthoDB" id="9813903at2"/>
<dbReference type="GO" id="GO:0006355">
    <property type="term" value="P:regulation of DNA-templated transcription"/>
    <property type="evidence" value="ECO:0007669"/>
    <property type="project" value="InterPro"/>
</dbReference>
<dbReference type="PROSITE" id="PS50887">
    <property type="entry name" value="GGDEF"/>
    <property type="match status" value="1"/>
</dbReference>
<dbReference type="SUPFAM" id="SSF55073">
    <property type="entry name" value="Nucleotide cyclase"/>
    <property type="match status" value="1"/>
</dbReference>
<reference evidence="4 5" key="1">
    <citation type="submission" date="2019-01" db="EMBL/GenBank/DDBJ databases">
        <authorList>
            <person name="Chen W.-M."/>
        </authorList>
    </citation>
    <scope>NUCLEOTIDE SEQUENCE [LARGE SCALE GENOMIC DNA]</scope>
    <source>
        <strain evidence="4 5">CCP-18</strain>
    </source>
</reference>
<dbReference type="InterPro" id="IPR000160">
    <property type="entry name" value="GGDEF_dom"/>
</dbReference>
<sequence length="757" mass="82807">MGRPSAWGMAALALTAGLVVGVGWGGLDPAIALGLCVPWVAVLAWREGRANRAQALWSEASFAMDEAVLVFDADDRLALISPAFTAQYPEWRDLLYLGQTYEALLRDVAASGRAELPAGQERAWVAQRLAVHRAGGDTRLQRLADGRTLRIVERRLPGGGTLSLRTDWTDRVAQEDALRDASTAARAASALLEEALEAFPAGFEIWGPDDRLIRCNQRVRELHPGTADFLQPGVLFTDLARRSAEAGYVPAAVGRVQEWLAERLAQRGKLGRPFLMETGGRWLQVQEQRTPSGYLVATRQDVSELVGARHLLAQAKAQAEREQQLLRRAVDALPVGLEIYDPQGKLLIVNRLFRSWNPDVDYDALIGGTFEQAVRVSQRLGRLPVEAQGREEEWIAQRVAQHGQRPEPRLQRLPDGREVLMQETRTPEGFVVTVRQDVTAIGRQESRLAASQAQLEALIQTTGAAIITMDLSGCFLSANPAAEALLGYSQAELLGQPGQLVLAEDDAKVLRAELGRHLRGEDSSWLGTRRQLNARHRDGRALVLQAAMSEVKAAGERFFVGVMTDVTEQRRTEAELRAANARLQQLTGVDELTGLANRRALMAQLQHQWQNALRSQTPLAVLMIDVDYFKRYNDRHGHQAGDEALRAVAAMMQDAARRDTDMAARYGGEEFVMLLPHCDAAAAVDRAELLRAALAVRALPHGDAPLGRLSVSIGVHVAVPHVGDAPDAWLRRADEALYRAKAAGRDAVALSGGLSAS</sequence>
<comment type="caution">
    <text evidence="4">The sequence shown here is derived from an EMBL/GenBank/DDBJ whole genome shotgun (WGS) entry which is preliminary data.</text>
</comment>
<dbReference type="InterPro" id="IPR000700">
    <property type="entry name" value="PAS-assoc_C"/>
</dbReference>
<keyword evidence="5" id="KW-1185">Reference proteome</keyword>
<protein>
    <submittedName>
        <fullName evidence="4">Diguanylate cyclase</fullName>
    </submittedName>
</protein>
<evidence type="ECO:0000259" key="1">
    <source>
        <dbReference type="PROSITE" id="PS50112"/>
    </source>
</evidence>
<dbReference type="InterPro" id="IPR035965">
    <property type="entry name" value="PAS-like_dom_sf"/>
</dbReference>
<feature type="domain" description="GGDEF" evidence="3">
    <location>
        <begin position="617"/>
        <end position="753"/>
    </location>
</feature>
<dbReference type="AlphaFoldDB" id="A0A437LH62"/>
<dbReference type="PROSITE" id="PS50112">
    <property type="entry name" value="PAS"/>
    <property type="match status" value="1"/>
</dbReference>
<dbReference type="CDD" id="cd00130">
    <property type="entry name" value="PAS"/>
    <property type="match status" value="1"/>
</dbReference>
<dbReference type="SMART" id="SM00267">
    <property type="entry name" value="GGDEF"/>
    <property type="match status" value="1"/>
</dbReference>
<evidence type="ECO:0000313" key="5">
    <source>
        <dbReference type="Proteomes" id="UP000288587"/>
    </source>
</evidence>
<evidence type="ECO:0000313" key="4">
    <source>
        <dbReference type="EMBL" id="RVT84740.1"/>
    </source>
</evidence>
<dbReference type="PROSITE" id="PS50113">
    <property type="entry name" value="PAC"/>
    <property type="match status" value="1"/>
</dbReference>
<dbReference type="InterPro" id="IPR013767">
    <property type="entry name" value="PAS_fold"/>
</dbReference>
<dbReference type="RefSeq" id="WP_127683142.1">
    <property type="nucleotide sequence ID" value="NZ_SACM01000003.1"/>
</dbReference>
<dbReference type="SMART" id="SM00091">
    <property type="entry name" value="PAS"/>
    <property type="match status" value="4"/>
</dbReference>
<dbReference type="NCBIfam" id="TIGR00254">
    <property type="entry name" value="GGDEF"/>
    <property type="match status" value="1"/>
</dbReference>
<dbReference type="Gene3D" id="3.30.70.270">
    <property type="match status" value="1"/>
</dbReference>
<dbReference type="InterPro" id="IPR000014">
    <property type="entry name" value="PAS"/>
</dbReference>
<dbReference type="Pfam" id="PF00989">
    <property type="entry name" value="PAS"/>
    <property type="match status" value="1"/>
</dbReference>
<feature type="domain" description="PAC" evidence="2">
    <location>
        <begin position="528"/>
        <end position="578"/>
    </location>
</feature>
<dbReference type="SUPFAM" id="SSF55785">
    <property type="entry name" value="PYP-like sensor domain (PAS domain)"/>
    <property type="match status" value="2"/>
</dbReference>